<name>A4JU06_BURVG</name>
<evidence type="ECO:0000256" key="1">
    <source>
        <dbReference type="SAM" id="Phobius"/>
    </source>
</evidence>
<sequence>MNIKARLRGWLSERETFSNGVRSRYTRGQTIVGQMLCLVALALLMSVAALVLVVLPSLLGNSGHTSIGGVAAHGVKLAILSLL</sequence>
<dbReference type="EMBL" id="CP000617">
    <property type="protein sequence ID" value="ABO59759.1"/>
    <property type="molecule type" value="Genomic_DNA"/>
</dbReference>
<geneLocation type="plasmid" evidence="2 3">
    <name>pBVIE01</name>
</geneLocation>
<reference evidence="2 3" key="1">
    <citation type="submission" date="2007-03" db="EMBL/GenBank/DDBJ databases">
        <title>Complete sequence of plasmid pBVIE01 of Burkholderia vietnamiensis G4.</title>
        <authorList>
            <consortium name="US DOE Joint Genome Institute"/>
            <person name="Copeland A."/>
            <person name="Lucas S."/>
            <person name="Lapidus A."/>
            <person name="Barry K."/>
            <person name="Detter J.C."/>
            <person name="Glavina del Rio T."/>
            <person name="Hammon N."/>
            <person name="Israni S."/>
            <person name="Dalin E."/>
            <person name="Tice H."/>
            <person name="Pitluck S."/>
            <person name="Chain P."/>
            <person name="Malfatti S."/>
            <person name="Shin M."/>
            <person name="Vergez L."/>
            <person name="Schmutz J."/>
            <person name="Larimer F."/>
            <person name="Land M."/>
            <person name="Hauser L."/>
            <person name="Kyrpides N."/>
            <person name="Tiedje J."/>
            <person name="Richardson P."/>
        </authorList>
    </citation>
    <scope>NUCLEOTIDE SEQUENCE [LARGE SCALE GENOMIC DNA]</scope>
    <source>
        <strain evidence="3">G4 / LMG 22486</strain>
        <plasmid evidence="2 3">pBVIE01</plasmid>
    </source>
</reference>
<keyword evidence="1" id="KW-1133">Transmembrane helix</keyword>
<dbReference type="HOGENOM" id="CLU_2536088_0_0_4"/>
<keyword evidence="2" id="KW-0614">Plasmid</keyword>
<dbReference type="KEGG" id="bvi:Bcep1808_6872"/>
<keyword evidence="1" id="KW-0472">Membrane</keyword>
<evidence type="ECO:0000313" key="3">
    <source>
        <dbReference type="Proteomes" id="UP000002287"/>
    </source>
</evidence>
<accession>A4JU06</accession>
<evidence type="ECO:0000313" key="2">
    <source>
        <dbReference type="EMBL" id="ABO59759.1"/>
    </source>
</evidence>
<dbReference type="AlphaFoldDB" id="A4JU06"/>
<keyword evidence="1" id="KW-0812">Transmembrane</keyword>
<gene>
    <name evidence="2" type="ordered locus">Bcep1808_6872</name>
</gene>
<protein>
    <submittedName>
        <fullName evidence="2">Uncharacterized protein</fullName>
    </submittedName>
</protein>
<proteinExistence type="predicted"/>
<organism evidence="2 3">
    <name type="scientific">Burkholderia vietnamiensis (strain G4 / LMG 22486)</name>
    <name type="common">Burkholderia cepacia (strain R1808)</name>
    <dbReference type="NCBI Taxonomy" id="269482"/>
    <lineage>
        <taxon>Bacteria</taxon>
        <taxon>Pseudomonadati</taxon>
        <taxon>Pseudomonadota</taxon>
        <taxon>Betaproteobacteria</taxon>
        <taxon>Burkholderiales</taxon>
        <taxon>Burkholderiaceae</taxon>
        <taxon>Burkholderia</taxon>
        <taxon>Burkholderia cepacia complex</taxon>
    </lineage>
</organism>
<dbReference type="Proteomes" id="UP000002287">
    <property type="component" value="Plasmid pBVIE01"/>
</dbReference>
<feature type="transmembrane region" description="Helical" evidence="1">
    <location>
        <begin position="31"/>
        <end position="55"/>
    </location>
</feature>